<keyword evidence="1" id="KW-0472">Membrane</keyword>
<feature type="transmembrane region" description="Helical" evidence="1">
    <location>
        <begin position="12"/>
        <end position="33"/>
    </location>
</feature>
<keyword evidence="1" id="KW-1133">Transmembrane helix</keyword>
<sequence>MLEFWDLPLLNVLLFSLSVEMAMASGSMNLVFFMKFESDHRIGNVCCLGLFNF</sequence>
<dbReference type="AlphaFoldDB" id="A0A2P2IN75"/>
<evidence type="ECO:0000313" key="2">
    <source>
        <dbReference type="EMBL" id="MBW82658.1"/>
    </source>
</evidence>
<proteinExistence type="predicted"/>
<reference evidence="2" key="1">
    <citation type="submission" date="2018-02" db="EMBL/GenBank/DDBJ databases">
        <title>Rhizophora mucronata_Transcriptome.</title>
        <authorList>
            <person name="Meera S.P."/>
            <person name="Sreeshan A."/>
            <person name="Augustine A."/>
        </authorList>
    </citation>
    <scope>NUCLEOTIDE SEQUENCE</scope>
    <source>
        <tissue evidence="2">Leaf</tissue>
    </source>
</reference>
<keyword evidence="1" id="KW-0812">Transmembrane</keyword>
<accession>A0A2P2IN75</accession>
<dbReference type="EMBL" id="GGEC01002175">
    <property type="protein sequence ID" value="MBW82658.1"/>
    <property type="molecule type" value="Transcribed_RNA"/>
</dbReference>
<name>A0A2P2IN75_RHIMU</name>
<evidence type="ECO:0000256" key="1">
    <source>
        <dbReference type="SAM" id="Phobius"/>
    </source>
</evidence>
<protein>
    <submittedName>
        <fullName evidence="2">Uncharacterized protein</fullName>
    </submittedName>
</protein>
<organism evidence="2">
    <name type="scientific">Rhizophora mucronata</name>
    <name type="common">Asiatic mangrove</name>
    <dbReference type="NCBI Taxonomy" id="61149"/>
    <lineage>
        <taxon>Eukaryota</taxon>
        <taxon>Viridiplantae</taxon>
        <taxon>Streptophyta</taxon>
        <taxon>Embryophyta</taxon>
        <taxon>Tracheophyta</taxon>
        <taxon>Spermatophyta</taxon>
        <taxon>Magnoliopsida</taxon>
        <taxon>eudicotyledons</taxon>
        <taxon>Gunneridae</taxon>
        <taxon>Pentapetalae</taxon>
        <taxon>rosids</taxon>
        <taxon>fabids</taxon>
        <taxon>Malpighiales</taxon>
        <taxon>Rhizophoraceae</taxon>
        <taxon>Rhizophora</taxon>
    </lineage>
</organism>